<dbReference type="PANTHER" id="PTHR35848">
    <property type="entry name" value="OXALATE-BINDING PROTEIN"/>
    <property type="match status" value="1"/>
</dbReference>
<dbReference type="PANTHER" id="PTHR35848:SF6">
    <property type="entry name" value="CUPIN TYPE-2 DOMAIN-CONTAINING PROTEIN"/>
    <property type="match status" value="1"/>
</dbReference>
<evidence type="ECO:0000256" key="1">
    <source>
        <dbReference type="ARBA" id="ARBA00022723"/>
    </source>
</evidence>
<evidence type="ECO:0000313" key="4">
    <source>
        <dbReference type="Proteomes" id="UP000010467"/>
    </source>
</evidence>
<accession>L0A029</accession>
<reference evidence="4" key="1">
    <citation type="submission" date="2012-03" db="EMBL/GenBank/DDBJ databases">
        <title>Complete sequence of chromosome of Deinococcus peraridilitoris DSM 19664.</title>
        <authorList>
            <person name="Lucas S."/>
            <person name="Copeland A."/>
            <person name="Lapidus A."/>
            <person name="Glavina del Rio T."/>
            <person name="Dalin E."/>
            <person name="Tice H."/>
            <person name="Bruce D."/>
            <person name="Goodwin L."/>
            <person name="Pitluck S."/>
            <person name="Peters L."/>
            <person name="Mikhailova N."/>
            <person name="Lu M."/>
            <person name="Kyrpides N."/>
            <person name="Mavromatis K."/>
            <person name="Ivanova N."/>
            <person name="Brettin T."/>
            <person name="Detter J.C."/>
            <person name="Han C."/>
            <person name="Larimer F."/>
            <person name="Land M."/>
            <person name="Hauser L."/>
            <person name="Markowitz V."/>
            <person name="Cheng J.-F."/>
            <person name="Hugenholtz P."/>
            <person name="Woyke T."/>
            <person name="Wu D."/>
            <person name="Pukall R."/>
            <person name="Steenblock K."/>
            <person name="Brambilla E."/>
            <person name="Klenk H.-P."/>
            <person name="Eisen J.A."/>
        </authorList>
    </citation>
    <scope>NUCLEOTIDE SEQUENCE [LARGE SCALE GENOMIC DNA]</scope>
    <source>
        <strain evidence="4">DSM 19664 / LMG 22246 / CIP 109416 / KR-200</strain>
    </source>
</reference>
<name>L0A029_DEIPD</name>
<dbReference type="Pfam" id="PF07883">
    <property type="entry name" value="Cupin_2"/>
    <property type="match status" value="1"/>
</dbReference>
<gene>
    <name evidence="3" type="ordered locus">Deipe_1716</name>
</gene>
<evidence type="ECO:0000313" key="3">
    <source>
        <dbReference type="EMBL" id="AFZ67238.1"/>
    </source>
</evidence>
<keyword evidence="1" id="KW-0479">Metal-binding</keyword>
<keyword evidence="4" id="KW-1185">Reference proteome</keyword>
<dbReference type="RefSeq" id="WP_015235543.1">
    <property type="nucleotide sequence ID" value="NC_019793.1"/>
</dbReference>
<dbReference type="OrthoDB" id="25744at2"/>
<dbReference type="Proteomes" id="UP000010467">
    <property type="component" value="Chromosome"/>
</dbReference>
<dbReference type="HOGENOM" id="CLU_1774344_0_0_0"/>
<dbReference type="PATRIC" id="fig|937777.3.peg.1718"/>
<dbReference type="STRING" id="937777.Deipe_1716"/>
<dbReference type="GO" id="GO:0046872">
    <property type="term" value="F:metal ion binding"/>
    <property type="evidence" value="ECO:0007669"/>
    <property type="project" value="UniProtKB-KW"/>
</dbReference>
<dbReference type="EMBL" id="CP003382">
    <property type="protein sequence ID" value="AFZ67238.1"/>
    <property type="molecule type" value="Genomic_DNA"/>
</dbReference>
<dbReference type="InterPro" id="IPR014710">
    <property type="entry name" value="RmlC-like_jellyroll"/>
</dbReference>
<dbReference type="AlphaFoldDB" id="L0A029"/>
<sequence>MLTADLNQLDNYRVWFDRNPDALIASSFPIHSAVGARSTAVVYMEFDPDFLLERHTDSAEEIVLVLEGTLQGTIGNEQAELTTGQLVVIPAMVPHSFHNTSNTTARAVGFFSSATVISTFDSPVQPISRRVLVTPTSAEEPDPALA</sequence>
<dbReference type="SUPFAM" id="SSF51182">
    <property type="entry name" value="RmlC-like cupins"/>
    <property type="match status" value="1"/>
</dbReference>
<dbReference type="InterPro" id="IPR051610">
    <property type="entry name" value="GPI/OXD"/>
</dbReference>
<organism evidence="3 4">
    <name type="scientific">Deinococcus peraridilitoris (strain DSM 19664 / LMG 22246 / CIP 109416 / KR-200)</name>
    <dbReference type="NCBI Taxonomy" id="937777"/>
    <lineage>
        <taxon>Bacteria</taxon>
        <taxon>Thermotogati</taxon>
        <taxon>Deinococcota</taxon>
        <taxon>Deinococci</taxon>
        <taxon>Deinococcales</taxon>
        <taxon>Deinococcaceae</taxon>
        <taxon>Deinococcus</taxon>
    </lineage>
</organism>
<dbReference type="KEGG" id="dpd:Deipe_1716"/>
<evidence type="ECO:0000259" key="2">
    <source>
        <dbReference type="Pfam" id="PF07883"/>
    </source>
</evidence>
<dbReference type="InterPro" id="IPR013096">
    <property type="entry name" value="Cupin_2"/>
</dbReference>
<dbReference type="CDD" id="cd02208">
    <property type="entry name" value="cupin_RmlC-like"/>
    <property type="match status" value="1"/>
</dbReference>
<protein>
    <submittedName>
        <fullName evidence="3">Cupin domain-containing protein</fullName>
    </submittedName>
</protein>
<dbReference type="Gene3D" id="2.60.120.10">
    <property type="entry name" value="Jelly Rolls"/>
    <property type="match status" value="1"/>
</dbReference>
<proteinExistence type="predicted"/>
<feature type="domain" description="Cupin type-2" evidence="2">
    <location>
        <begin position="43"/>
        <end position="108"/>
    </location>
</feature>
<dbReference type="InterPro" id="IPR011051">
    <property type="entry name" value="RmlC_Cupin_sf"/>
</dbReference>